<comment type="similarity">
    <text evidence="2">Belongs to the RRP12 family.</text>
</comment>
<dbReference type="Pfam" id="PF08161">
    <property type="entry name" value="RRP12_HEAT"/>
    <property type="match status" value="1"/>
</dbReference>
<proteinExistence type="inferred from homology"/>
<dbReference type="PANTHER" id="PTHR48287:SF1">
    <property type="entry name" value="ARM REPEAT SUPERFAMILY PROTEIN"/>
    <property type="match status" value="1"/>
</dbReference>
<dbReference type="Proteomes" id="UP000095023">
    <property type="component" value="Unassembled WGS sequence"/>
</dbReference>
<feature type="compositionally biased region" description="Basic and acidic residues" evidence="4">
    <location>
        <begin position="1085"/>
        <end position="1097"/>
    </location>
</feature>
<feature type="region of interest" description="Disordered" evidence="4">
    <location>
        <begin position="1074"/>
        <end position="1194"/>
    </location>
</feature>
<feature type="compositionally biased region" description="Basic residues" evidence="4">
    <location>
        <begin position="1177"/>
        <end position="1194"/>
    </location>
</feature>
<dbReference type="EMBL" id="KV453843">
    <property type="protein sequence ID" value="ODV88665.1"/>
    <property type="molecule type" value="Genomic_DNA"/>
</dbReference>
<evidence type="ECO:0000256" key="4">
    <source>
        <dbReference type="SAM" id="MobiDB-lite"/>
    </source>
</evidence>
<evidence type="ECO:0000256" key="3">
    <source>
        <dbReference type="ARBA" id="ARBA00023242"/>
    </source>
</evidence>
<dbReference type="AlphaFoldDB" id="A0A1E4TA55"/>
<feature type="compositionally biased region" description="Basic residues" evidence="4">
    <location>
        <begin position="1138"/>
        <end position="1149"/>
    </location>
</feature>
<dbReference type="InterPro" id="IPR052087">
    <property type="entry name" value="RRP12"/>
</dbReference>
<evidence type="ECO:0000313" key="8">
    <source>
        <dbReference type="Proteomes" id="UP000095023"/>
    </source>
</evidence>
<dbReference type="OrthoDB" id="2192888at2759"/>
<feature type="compositionally biased region" description="Polar residues" evidence="4">
    <location>
        <begin position="1000"/>
        <end position="1013"/>
    </location>
</feature>
<evidence type="ECO:0000259" key="5">
    <source>
        <dbReference type="Pfam" id="PF08161"/>
    </source>
</evidence>
<feature type="domain" description="RRP12 HEAT" evidence="5">
    <location>
        <begin position="333"/>
        <end position="624"/>
    </location>
</feature>
<keyword evidence="3" id="KW-0539">Nucleus</keyword>
<dbReference type="GO" id="GO:0030688">
    <property type="term" value="C:preribosome, small subunit precursor"/>
    <property type="evidence" value="ECO:0007669"/>
    <property type="project" value="EnsemblFungi"/>
</dbReference>
<dbReference type="SUPFAM" id="SSF48371">
    <property type="entry name" value="ARM repeat"/>
    <property type="match status" value="1"/>
</dbReference>
<dbReference type="InterPro" id="IPR016024">
    <property type="entry name" value="ARM-type_fold"/>
</dbReference>
<feature type="region of interest" description="Disordered" evidence="4">
    <location>
        <begin position="984"/>
        <end position="1048"/>
    </location>
</feature>
<dbReference type="GO" id="GO:0000462">
    <property type="term" value="P:maturation of SSU-rRNA from tricistronic rRNA transcript (SSU-rRNA, 5.8S rRNA, LSU-rRNA)"/>
    <property type="evidence" value="ECO:0007669"/>
    <property type="project" value="EnsemblFungi"/>
</dbReference>
<organism evidence="7 8">
    <name type="scientific">Tortispora caseinolytica NRRL Y-17796</name>
    <dbReference type="NCBI Taxonomy" id="767744"/>
    <lineage>
        <taxon>Eukaryota</taxon>
        <taxon>Fungi</taxon>
        <taxon>Dikarya</taxon>
        <taxon>Ascomycota</taxon>
        <taxon>Saccharomycotina</taxon>
        <taxon>Trigonopsidomycetes</taxon>
        <taxon>Trigonopsidales</taxon>
        <taxon>Trigonopsidaceae</taxon>
        <taxon>Tortispora</taxon>
    </lineage>
</organism>
<name>A0A1E4TA55_9ASCO</name>
<dbReference type="InterPro" id="IPR012978">
    <property type="entry name" value="HEAT_RRP12"/>
</dbReference>
<dbReference type="InterPro" id="IPR057860">
    <property type="entry name" value="HEAT_RRP12_N"/>
</dbReference>
<dbReference type="InterPro" id="IPR011989">
    <property type="entry name" value="ARM-like"/>
</dbReference>
<dbReference type="Pfam" id="PF25772">
    <property type="entry name" value="HEAT_RRP12_N"/>
    <property type="match status" value="1"/>
</dbReference>
<feature type="domain" description="RRP12 N-terminal HEAT" evidence="6">
    <location>
        <begin position="19"/>
        <end position="200"/>
    </location>
</feature>
<keyword evidence="8" id="KW-1185">Reference proteome</keyword>
<protein>
    <submittedName>
        <fullName evidence="7">Uncharacterized protein</fullName>
    </submittedName>
</protein>
<accession>A0A1E4TA55</accession>
<reference evidence="8" key="1">
    <citation type="submission" date="2016-02" db="EMBL/GenBank/DDBJ databases">
        <title>Comparative genomics of biotechnologically important yeasts.</title>
        <authorList>
            <consortium name="DOE Joint Genome Institute"/>
            <person name="Riley R."/>
            <person name="Haridas S."/>
            <person name="Wolfe K.H."/>
            <person name="Lopes M.R."/>
            <person name="Hittinger C.T."/>
            <person name="Goker M."/>
            <person name="Salamov A."/>
            <person name="Wisecaver J."/>
            <person name="Long T.M."/>
            <person name="Aerts A.L."/>
            <person name="Barry K."/>
            <person name="Choi C."/>
            <person name="Clum A."/>
            <person name="Coughlan A.Y."/>
            <person name="Deshpande S."/>
            <person name="Douglass A.P."/>
            <person name="Hanson S.J."/>
            <person name="Klenk H.-P."/>
            <person name="Labutti K."/>
            <person name="Lapidus A."/>
            <person name="Lindquist E."/>
            <person name="Lipzen A."/>
            <person name="Meier-Kolthoff J.P."/>
            <person name="Ohm R.A."/>
            <person name="Otillar R.P."/>
            <person name="Pangilinan J."/>
            <person name="Peng Y."/>
            <person name="Rokas A."/>
            <person name="Rosa C.A."/>
            <person name="Scheuner C."/>
            <person name="Sibirny A.A."/>
            <person name="Slot J.C."/>
            <person name="Stielow J.B."/>
            <person name="Sun H."/>
            <person name="Kurtzman C.P."/>
            <person name="Blackwell M."/>
            <person name="Jeffries T.W."/>
            <person name="Grigoriev I.V."/>
        </authorList>
    </citation>
    <scope>NUCLEOTIDE SEQUENCE [LARGE SCALE GENOMIC DNA]</scope>
    <source>
        <strain evidence="8">NRRL Y-17796</strain>
    </source>
</reference>
<sequence>MEDQKPLEVRLERIRTQINSKIEHQKQVAVLLLAFDEQIKAENAQDSPSTYFTYALSLLDESVKSSQREMISSNLYILSVFAPYVTQSLLSSKFHSILDILAPAMDTVPEDSLGLRSVIGILEGLLLALNYNGWSQTDAKESTKTLLALAMDDRPKVRHRALEALKNILSSPPPSASLTHPASKLCAETAFIEASSEAKKLFAQPDMPTAKLIHALQLVRAISSAGAWPAASVSDLCELLLLVCRSSNQSVVSMAFGAFEDLFQSVNDREDAGKIGSMVDDLAMLKPSLNDEHLAPAWLAIYSQGLGKLASLAPTKCFLRLPKAIKTVIEFNSSSSTNIQISATQGLIALVSTCIADEVILSSRKDVDSTFEQITALLSQLISVQYQGARDDIFQLFTAMFESYRTRAAEYLSDLLSTIGSIRAAAPEEVKTLCDQAIGAAIGSMGPEKVLEVLPLNLTTKTATGRAWMIPLLRDNIKSPHLAHFSTEMLPLAEELYSQLQEVQAKGHSIQSKVLETIIDQIWSTLPRYCDLPVDLQDAFTQTLAEALTNALYNFVELRPYICQSLRLLVESNAAYIAMSESDVPMDAVMLESVTPDDAEKNIEYLAQFAGKILAVLFNVFSQTAPEYRQPVLEAIEAYLAIIKPKELSETFDKVCGLLAQSLDADSAASKHKLGKGELPPMSYTMMDIVVVMTPFLSAEAYNSLVTIFMQTVKSTDAQIQKRAYRILSKLMATDDGNEFIASHLDDLQSLLISIADSTPSPAVTARLNALHSIVELLPATDLHFIPATLSEVVMATKEANERTRTAAFDLAVAMARRMKEGGTIVNSKVPDLDKDAPDTEASLNEFFTMLAAGLAGTTPNMISATITVISRILFEFKDEMQESEMAELSSTVVMFLTSKNREIVKSAIGFVKVMSVSLPVSILEDQLSVLVENLLTWSREHNSHFKEKVRHIFERLLRRVSYKLLEEQFPEADKKFLTNIRKSKERAKRRKAEGAGASSEPNNGKNTRSFSSAYDEALYGSDSEDEGDDDFSGSEADEPSRKNKKNGKANKTYIVEEDEVVDLLNQEALAHISSSKPKKSAKKSVTERAGFKEKQGRLLFTETTDRASALESEQAEGSSINAYLDAVAGADMPTRGQRNKLKFKNKRRRDGEWDDDEGDDGENHDINKGMQSNEVRRKKQGSGKWQKRSKVRR</sequence>
<dbReference type="GO" id="GO:0005634">
    <property type="term" value="C:nucleus"/>
    <property type="evidence" value="ECO:0007669"/>
    <property type="project" value="UniProtKB-SubCell"/>
</dbReference>
<dbReference type="Gene3D" id="1.25.10.10">
    <property type="entry name" value="Leucine-rich Repeat Variant"/>
    <property type="match status" value="2"/>
</dbReference>
<comment type="subcellular location">
    <subcellularLocation>
        <location evidence="1">Nucleus</location>
    </subcellularLocation>
</comment>
<evidence type="ECO:0000256" key="2">
    <source>
        <dbReference type="ARBA" id="ARBA00007690"/>
    </source>
</evidence>
<feature type="compositionally biased region" description="Acidic residues" evidence="4">
    <location>
        <begin position="1023"/>
        <end position="1038"/>
    </location>
</feature>
<evidence type="ECO:0000259" key="6">
    <source>
        <dbReference type="Pfam" id="PF25772"/>
    </source>
</evidence>
<evidence type="ECO:0000256" key="1">
    <source>
        <dbReference type="ARBA" id="ARBA00004123"/>
    </source>
</evidence>
<dbReference type="PANTHER" id="PTHR48287">
    <property type="entry name" value="ARM REPEAT SUPERFAMILY PROTEIN"/>
    <property type="match status" value="1"/>
</dbReference>
<evidence type="ECO:0000313" key="7">
    <source>
        <dbReference type="EMBL" id="ODV88665.1"/>
    </source>
</evidence>
<gene>
    <name evidence="7" type="ORF">CANCADRAFT_32196</name>
</gene>